<evidence type="ECO:0008006" key="2">
    <source>
        <dbReference type="Google" id="ProtNLM"/>
    </source>
</evidence>
<name>X1FMU9_9ZZZZ</name>
<reference evidence="1" key="1">
    <citation type="journal article" date="2014" name="Front. Microbiol.">
        <title>High frequency of phylogenetically diverse reductive dehalogenase-homologous genes in deep subseafloor sedimentary metagenomes.</title>
        <authorList>
            <person name="Kawai M."/>
            <person name="Futagami T."/>
            <person name="Toyoda A."/>
            <person name="Takaki Y."/>
            <person name="Nishi S."/>
            <person name="Hori S."/>
            <person name="Arai W."/>
            <person name="Tsubouchi T."/>
            <person name="Morono Y."/>
            <person name="Uchiyama I."/>
            <person name="Ito T."/>
            <person name="Fujiyama A."/>
            <person name="Inagaki F."/>
            <person name="Takami H."/>
        </authorList>
    </citation>
    <scope>NUCLEOTIDE SEQUENCE</scope>
    <source>
        <strain evidence="1">Expedition CK06-06</strain>
    </source>
</reference>
<dbReference type="InterPro" id="IPR036188">
    <property type="entry name" value="FAD/NAD-bd_sf"/>
</dbReference>
<dbReference type="AlphaFoldDB" id="X1FMU9"/>
<dbReference type="Gene3D" id="3.50.50.60">
    <property type="entry name" value="FAD/NAD(P)-binding domain"/>
    <property type="match status" value="1"/>
</dbReference>
<organism evidence="1">
    <name type="scientific">marine sediment metagenome</name>
    <dbReference type="NCBI Taxonomy" id="412755"/>
    <lineage>
        <taxon>unclassified sequences</taxon>
        <taxon>metagenomes</taxon>
        <taxon>ecological metagenomes</taxon>
    </lineage>
</organism>
<proteinExistence type="predicted"/>
<dbReference type="PANTHER" id="PTHR42685:SF18">
    <property type="entry name" value="DIGERANYLGERANYLGLYCEROPHOSPHOLIPID REDUCTASE"/>
    <property type="match status" value="1"/>
</dbReference>
<dbReference type="SUPFAM" id="SSF51905">
    <property type="entry name" value="FAD/NAD(P)-binding domain"/>
    <property type="match status" value="1"/>
</dbReference>
<sequence length="439" mass="50114">MYDIVICGAGVAGCSFARNAASKGLKVLLLDKNPKEKLGHDWWDAVEQKVFEDTQTPPPMPPERLDYSASIYTSPNGKTRMQVLTGKKYSVDRKLLAKRLLEMALEAGADFQENTKVLKPIVSGDKVCGIFIQDKRKMEREVSARLIVDATGIDATLRKQIPFETDFEKEIRKEDTFVLYREIREAITSRTERIVRFGHHKGVSWISFRQKGLVDILAGTFNLPNHDNPKDIVRKYLQDYKADIGDNIVRAGYGGIIPIRRCFDSFIADGFLIMGDSASQINPIDGSGIAASMYAGYYASFPVVQALKQSKPLNKKTLWNYNFTYKTKIGSEFVALDIIRLFLMGRKDQELDLNYLFRRGIIEAKDLQRSDQQRNIFATLKKLIKGIDRISLLKNLKKTIRLSKEAAALYRDFPPEYKPSEFSNWKKRLRAIYNEIPNE</sequence>
<dbReference type="EMBL" id="BARU01006246">
    <property type="protein sequence ID" value="GAH46307.1"/>
    <property type="molecule type" value="Genomic_DNA"/>
</dbReference>
<protein>
    <recommendedName>
        <fullName evidence="2">FAD-binding domain-containing protein</fullName>
    </recommendedName>
</protein>
<accession>X1FMU9</accession>
<dbReference type="PANTHER" id="PTHR42685">
    <property type="entry name" value="GERANYLGERANYL DIPHOSPHATE REDUCTASE"/>
    <property type="match status" value="1"/>
</dbReference>
<gene>
    <name evidence="1" type="ORF">S03H2_12270</name>
</gene>
<comment type="caution">
    <text evidence="1">The sequence shown here is derived from an EMBL/GenBank/DDBJ whole genome shotgun (WGS) entry which is preliminary data.</text>
</comment>
<dbReference type="InterPro" id="IPR050407">
    <property type="entry name" value="Geranylgeranyl_reductase"/>
</dbReference>
<evidence type="ECO:0000313" key="1">
    <source>
        <dbReference type="EMBL" id="GAH46307.1"/>
    </source>
</evidence>
<dbReference type="Pfam" id="PF12831">
    <property type="entry name" value="FAD_oxidored"/>
    <property type="match status" value="1"/>
</dbReference>